<feature type="non-terminal residue" evidence="1">
    <location>
        <position position="92"/>
    </location>
</feature>
<dbReference type="AlphaFoldDB" id="A0A0F8WT76"/>
<evidence type="ECO:0000313" key="1">
    <source>
        <dbReference type="EMBL" id="KKK60112.1"/>
    </source>
</evidence>
<name>A0A0F8WT76_9ZZZZ</name>
<comment type="caution">
    <text evidence="1">The sequence shown here is derived from an EMBL/GenBank/DDBJ whole genome shotgun (WGS) entry which is preliminary data.</text>
</comment>
<proteinExistence type="predicted"/>
<accession>A0A0F8WT76</accession>
<organism evidence="1">
    <name type="scientific">marine sediment metagenome</name>
    <dbReference type="NCBI Taxonomy" id="412755"/>
    <lineage>
        <taxon>unclassified sequences</taxon>
        <taxon>metagenomes</taxon>
        <taxon>ecological metagenomes</taxon>
    </lineage>
</organism>
<protein>
    <submittedName>
        <fullName evidence="1">Uncharacterized protein</fullName>
    </submittedName>
</protein>
<dbReference type="EMBL" id="LAZR01063135">
    <property type="protein sequence ID" value="KKK60112.1"/>
    <property type="molecule type" value="Genomic_DNA"/>
</dbReference>
<sequence length="92" mass="9804">MASFDTGVSTLAIAINSSDKIFVVGSKSGSKCVWRLDTDLTEEAALSTTVLDQNIEALTVGAPSGAVVAPKDVKYTRRLVAIAKDDVWYEKP</sequence>
<reference evidence="1" key="1">
    <citation type="journal article" date="2015" name="Nature">
        <title>Complex archaea that bridge the gap between prokaryotes and eukaryotes.</title>
        <authorList>
            <person name="Spang A."/>
            <person name="Saw J.H."/>
            <person name="Jorgensen S.L."/>
            <person name="Zaremba-Niedzwiedzka K."/>
            <person name="Martijn J."/>
            <person name="Lind A.E."/>
            <person name="van Eijk R."/>
            <person name="Schleper C."/>
            <person name="Guy L."/>
            <person name="Ettema T.J."/>
        </authorList>
    </citation>
    <scope>NUCLEOTIDE SEQUENCE</scope>
</reference>
<gene>
    <name evidence="1" type="ORF">LCGC14_3027630</name>
</gene>